<feature type="transmembrane region" description="Helical" evidence="9">
    <location>
        <begin position="372"/>
        <end position="388"/>
    </location>
</feature>
<dbReference type="OrthoDB" id="3867445at2"/>
<feature type="compositionally biased region" description="Pro residues" evidence="8">
    <location>
        <begin position="419"/>
        <end position="428"/>
    </location>
</feature>
<dbReference type="Pfam" id="PF09594">
    <property type="entry name" value="GT87"/>
    <property type="match status" value="1"/>
</dbReference>
<dbReference type="GO" id="GO:0005886">
    <property type="term" value="C:plasma membrane"/>
    <property type="evidence" value="ECO:0007669"/>
    <property type="project" value="UniProtKB-SubCell"/>
</dbReference>
<dbReference type="AlphaFoldDB" id="A0A6P2BR36"/>
<feature type="transmembrane region" description="Helical" evidence="9">
    <location>
        <begin position="47"/>
        <end position="67"/>
    </location>
</feature>
<feature type="transmembrane region" description="Helical" evidence="9">
    <location>
        <begin position="321"/>
        <end position="342"/>
    </location>
</feature>
<keyword evidence="5 9" id="KW-1133">Transmembrane helix</keyword>
<keyword evidence="11" id="KW-1185">Reference proteome</keyword>
<reference evidence="10 11" key="1">
    <citation type="submission" date="2018-11" db="EMBL/GenBank/DDBJ databases">
        <title>Trebonia kvetii gen.nov., sp.nov., a novel acidophilic actinobacterium, and proposal of the new actinobacterial family Treboniaceae fam. nov.</title>
        <authorList>
            <person name="Rapoport D."/>
            <person name="Sagova-Mareckova M."/>
            <person name="Sedlacek I."/>
            <person name="Provaznik J."/>
            <person name="Kralova S."/>
            <person name="Pavlinic D."/>
            <person name="Benes V."/>
            <person name="Kopecky J."/>
        </authorList>
    </citation>
    <scope>NUCLEOTIDE SEQUENCE [LARGE SCALE GENOMIC DNA]</scope>
    <source>
        <strain evidence="10 11">15Tr583</strain>
    </source>
</reference>
<evidence type="ECO:0000313" key="11">
    <source>
        <dbReference type="Proteomes" id="UP000460272"/>
    </source>
</evidence>
<feature type="transmembrane region" description="Helical" evidence="9">
    <location>
        <begin position="261"/>
        <end position="281"/>
    </location>
</feature>
<proteinExistence type="inferred from homology"/>
<evidence type="ECO:0000256" key="3">
    <source>
        <dbReference type="ARBA" id="ARBA00022679"/>
    </source>
</evidence>
<feature type="transmembrane region" description="Helical" evidence="9">
    <location>
        <begin position="74"/>
        <end position="93"/>
    </location>
</feature>
<protein>
    <submittedName>
        <fullName evidence="10">DUF2029 domain-containing protein</fullName>
    </submittedName>
</protein>
<evidence type="ECO:0000256" key="8">
    <source>
        <dbReference type="SAM" id="MobiDB-lite"/>
    </source>
</evidence>
<accession>A0A6P2BR36</accession>
<evidence type="ECO:0000256" key="1">
    <source>
        <dbReference type="ARBA" id="ARBA00004651"/>
    </source>
</evidence>
<sequence>MMGGTRPGAGFESPAAMRRRWLAGIFAISLLWAVLVAVFSSDPVHQLWGEMAAVGYGLALLCVVALRHGRTADLAVGLSFAGALLAPLAWMAAKGLEQPEVAVVANSGYTLIHQGTPYADAAVLAGAQDPNQYNPYLPVMALFGLPRALLGHGMLTDPRIWFGVVFLGIFWLALRRGGALDPGRWTILVAASPVIAFELAVGGTDVPMVAFLCLGFAYLWRRQPVLAGFALGIGAAMKATAWPALLVAIALLAVRDGKQAVGRFTLTAVGVVVACVGPFVLGHPKALVENTIMFPLGLASVTSQASSPLPGHIISATWPHAGHTVVVVLLALSGLAVAVSLVARPPRTVSRAVALLAGAMTLMFALAPSTRFGYFIYPATLAIWLLAIRAGNEVRQRQEEEPPTPDLDEPPPSSRTIPPTMPAPRPVA</sequence>
<feature type="transmembrane region" description="Helical" evidence="9">
    <location>
        <begin position="349"/>
        <end position="366"/>
    </location>
</feature>
<evidence type="ECO:0000256" key="6">
    <source>
        <dbReference type="ARBA" id="ARBA00023136"/>
    </source>
</evidence>
<comment type="similarity">
    <text evidence="7">Belongs to the glycosyltransferase 87 family.</text>
</comment>
<keyword evidence="3" id="KW-0808">Transferase</keyword>
<keyword evidence="4 9" id="KW-0812">Transmembrane</keyword>
<name>A0A6P2BR36_9ACTN</name>
<evidence type="ECO:0000256" key="4">
    <source>
        <dbReference type="ARBA" id="ARBA00022692"/>
    </source>
</evidence>
<feature type="transmembrane region" description="Helical" evidence="9">
    <location>
        <begin position="225"/>
        <end position="254"/>
    </location>
</feature>
<evidence type="ECO:0000313" key="10">
    <source>
        <dbReference type="EMBL" id="TVY99690.1"/>
    </source>
</evidence>
<feature type="transmembrane region" description="Helical" evidence="9">
    <location>
        <begin position="21"/>
        <end position="41"/>
    </location>
</feature>
<comment type="caution">
    <text evidence="10">The sequence shown here is derived from an EMBL/GenBank/DDBJ whole genome shotgun (WGS) entry which is preliminary data.</text>
</comment>
<dbReference type="GO" id="GO:0016758">
    <property type="term" value="F:hexosyltransferase activity"/>
    <property type="evidence" value="ECO:0007669"/>
    <property type="project" value="InterPro"/>
</dbReference>
<keyword evidence="2" id="KW-1003">Cell membrane</keyword>
<evidence type="ECO:0000256" key="7">
    <source>
        <dbReference type="ARBA" id="ARBA00024033"/>
    </source>
</evidence>
<organism evidence="10 11">
    <name type="scientific">Trebonia kvetii</name>
    <dbReference type="NCBI Taxonomy" id="2480626"/>
    <lineage>
        <taxon>Bacteria</taxon>
        <taxon>Bacillati</taxon>
        <taxon>Actinomycetota</taxon>
        <taxon>Actinomycetes</taxon>
        <taxon>Streptosporangiales</taxon>
        <taxon>Treboniaceae</taxon>
        <taxon>Trebonia</taxon>
    </lineage>
</organism>
<dbReference type="EMBL" id="RPFW01000012">
    <property type="protein sequence ID" value="TVY99690.1"/>
    <property type="molecule type" value="Genomic_DNA"/>
</dbReference>
<dbReference type="Proteomes" id="UP000460272">
    <property type="component" value="Unassembled WGS sequence"/>
</dbReference>
<gene>
    <name evidence="10" type="ORF">EAS64_41295</name>
</gene>
<evidence type="ECO:0000256" key="9">
    <source>
        <dbReference type="SAM" id="Phobius"/>
    </source>
</evidence>
<keyword evidence="6 9" id="KW-0472">Membrane</keyword>
<comment type="subcellular location">
    <subcellularLocation>
        <location evidence="1">Cell membrane</location>
        <topology evidence="1">Multi-pass membrane protein</topology>
    </subcellularLocation>
</comment>
<dbReference type="InterPro" id="IPR018584">
    <property type="entry name" value="GT87"/>
</dbReference>
<feature type="transmembrane region" description="Helical" evidence="9">
    <location>
        <begin position="186"/>
        <end position="219"/>
    </location>
</feature>
<evidence type="ECO:0000256" key="2">
    <source>
        <dbReference type="ARBA" id="ARBA00022475"/>
    </source>
</evidence>
<feature type="transmembrane region" description="Helical" evidence="9">
    <location>
        <begin position="158"/>
        <end position="174"/>
    </location>
</feature>
<evidence type="ECO:0000256" key="5">
    <source>
        <dbReference type="ARBA" id="ARBA00022989"/>
    </source>
</evidence>
<feature type="region of interest" description="Disordered" evidence="8">
    <location>
        <begin position="395"/>
        <end position="428"/>
    </location>
</feature>